<dbReference type="PANTHER" id="PTHR30373:SF8">
    <property type="entry name" value="BLL7265 PROTEIN"/>
    <property type="match status" value="1"/>
</dbReference>
<dbReference type="OrthoDB" id="5683663at2"/>
<organism evidence="2 3">
    <name type="scientific">Ephemeroptericola cinctiostellae</name>
    <dbReference type="NCBI Taxonomy" id="2268024"/>
    <lineage>
        <taxon>Bacteria</taxon>
        <taxon>Pseudomonadati</taxon>
        <taxon>Pseudomonadota</taxon>
        <taxon>Betaproteobacteria</taxon>
        <taxon>Burkholderiales</taxon>
        <taxon>Burkholderiaceae</taxon>
        <taxon>Ephemeroptericola</taxon>
    </lineage>
</organism>
<accession>A0A345DCS1</accession>
<evidence type="ECO:0000259" key="1">
    <source>
        <dbReference type="Pfam" id="PF04536"/>
    </source>
</evidence>
<dbReference type="RefSeq" id="WP_114563267.1">
    <property type="nucleotide sequence ID" value="NZ_CP031124.1"/>
</dbReference>
<reference evidence="3" key="1">
    <citation type="submission" date="2018-07" db="EMBL/GenBank/DDBJ databases">
        <authorList>
            <person name="Kim H."/>
        </authorList>
    </citation>
    <scope>NUCLEOTIDE SEQUENCE [LARGE SCALE GENOMIC DNA]</scope>
    <source>
        <strain evidence="3">F02</strain>
    </source>
</reference>
<feature type="domain" description="TPM" evidence="1">
    <location>
        <begin position="30"/>
        <end position="152"/>
    </location>
</feature>
<dbReference type="EMBL" id="CP031124">
    <property type="protein sequence ID" value="AXF86159.1"/>
    <property type="molecule type" value="Genomic_DNA"/>
</dbReference>
<dbReference type="Gene3D" id="3.10.310.50">
    <property type="match status" value="1"/>
</dbReference>
<evidence type="ECO:0000313" key="2">
    <source>
        <dbReference type="EMBL" id="AXF86159.1"/>
    </source>
</evidence>
<sequence length="178" mass="20890">MKRFKPLKLSFFEHTGRILRHWFTPSWRLKNLLSHDQLEAIAQHIEASETQHTAEIAIALETRLPWSYLARQAHSRERAWAAFSKMQVWDTPDNNGVLMYFLLAERRIEIVADRACAQVIDEAQWKAWVHTLHTAMHNNDLVSGIKEVVTELTLVLEKHFPQLETNQENRVSNRPQVF</sequence>
<dbReference type="AlphaFoldDB" id="A0A345DCS1"/>
<evidence type="ECO:0000313" key="3">
    <source>
        <dbReference type="Proteomes" id="UP000252182"/>
    </source>
</evidence>
<dbReference type="KEGG" id="hyf:DTO96_101900"/>
<protein>
    <recommendedName>
        <fullName evidence="1">TPM domain-containing protein</fullName>
    </recommendedName>
</protein>
<dbReference type="Proteomes" id="UP000252182">
    <property type="component" value="Chromosome"/>
</dbReference>
<name>A0A345DCS1_9BURK</name>
<dbReference type="PANTHER" id="PTHR30373">
    <property type="entry name" value="UPF0603 PROTEIN YGCG"/>
    <property type="match status" value="1"/>
</dbReference>
<keyword evidence="3" id="KW-1185">Reference proteome</keyword>
<dbReference type="InterPro" id="IPR007621">
    <property type="entry name" value="TPM_dom"/>
</dbReference>
<dbReference type="Pfam" id="PF04536">
    <property type="entry name" value="TPM_phosphatase"/>
    <property type="match status" value="1"/>
</dbReference>
<proteinExistence type="predicted"/>
<gene>
    <name evidence="2" type="ORF">DTO96_101900</name>
</gene>